<dbReference type="PANTHER" id="PTHR21446:SF12">
    <property type="entry name" value="POTASSIUM CHANNEL TETRAMERIZATION DOMAIN CONTAINING 1"/>
    <property type="match status" value="1"/>
</dbReference>
<dbReference type="Gene3D" id="1.10.443.10">
    <property type="entry name" value="Intergrase catalytic core"/>
    <property type="match status" value="1"/>
</dbReference>
<feature type="domain" description="Tyr recombinase" evidence="2">
    <location>
        <begin position="87"/>
        <end position="160"/>
    </location>
</feature>
<dbReference type="InterPro" id="IPR013762">
    <property type="entry name" value="Integrase-like_cat_sf"/>
</dbReference>
<dbReference type="EMBL" id="CAJPWZ010000482">
    <property type="protein sequence ID" value="CAG2194492.1"/>
    <property type="molecule type" value="Genomic_DNA"/>
</dbReference>
<keyword evidence="4" id="KW-1185">Reference proteome</keyword>
<dbReference type="Proteomes" id="UP000683360">
    <property type="component" value="Unassembled WGS sequence"/>
</dbReference>
<proteinExistence type="predicted"/>
<comment type="caution">
    <text evidence="3">The sequence shown here is derived from an EMBL/GenBank/DDBJ whole genome shotgun (WGS) entry which is preliminary data.</text>
</comment>
<reference evidence="3" key="1">
    <citation type="submission" date="2021-03" db="EMBL/GenBank/DDBJ databases">
        <authorList>
            <person name="Bekaert M."/>
        </authorList>
    </citation>
    <scope>NUCLEOTIDE SEQUENCE</scope>
</reference>
<dbReference type="InterPro" id="IPR002104">
    <property type="entry name" value="Integrase_catalytic"/>
</dbReference>
<dbReference type="GO" id="GO:0003677">
    <property type="term" value="F:DNA binding"/>
    <property type="evidence" value="ECO:0007669"/>
    <property type="project" value="InterPro"/>
</dbReference>
<organism evidence="3 4">
    <name type="scientific">Mytilus edulis</name>
    <name type="common">Blue mussel</name>
    <dbReference type="NCBI Taxonomy" id="6550"/>
    <lineage>
        <taxon>Eukaryota</taxon>
        <taxon>Metazoa</taxon>
        <taxon>Spiralia</taxon>
        <taxon>Lophotrochozoa</taxon>
        <taxon>Mollusca</taxon>
        <taxon>Bivalvia</taxon>
        <taxon>Autobranchia</taxon>
        <taxon>Pteriomorphia</taxon>
        <taxon>Mytilida</taxon>
        <taxon>Mytiloidea</taxon>
        <taxon>Mytilidae</taxon>
        <taxon>Mytilinae</taxon>
        <taxon>Mytilus</taxon>
    </lineage>
</organism>
<evidence type="ECO:0000259" key="2">
    <source>
        <dbReference type="Pfam" id="PF00589"/>
    </source>
</evidence>
<evidence type="ECO:0000256" key="1">
    <source>
        <dbReference type="ARBA" id="ARBA00023172"/>
    </source>
</evidence>
<sequence>MHGMTKSTFEVLNDPKTGLKYVAKCEDELTKNHRGNDRESTSGVMPEFPGSPYCPVKSYETYISKLHPLCTSLWQRPKESFNDDDTIWYCNSRLGEKTLAKFMTKLSEGAKLSQIYTNHSIRATGATILTKSMFNPSQIMAVTGHKSVQSLTVYQRTDTEEKIAMGHAMGKSLATQNSAVLALPAPENSSLLALPPPETVNESTSIVPMIEECGDGPSACQHKMAKGYTHVITIVSSCDIIGIVYAIGEYNLYYPPANDTRATIFTNTSDGMFSIQLHLNKVYPIPNCTITVRKGKKPAVWLSPKAANMMIIVI</sequence>
<gene>
    <name evidence="3" type="ORF">MEDL_9517</name>
</gene>
<dbReference type="AlphaFoldDB" id="A0A8S3QJ33"/>
<dbReference type="GO" id="GO:0006310">
    <property type="term" value="P:DNA recombination"/>
    <property type="evidence" value="ECO:0007669"/>
    <property type="project" value="UniProtKB-KW"/>
</dbReference>
<dbReference type="GO" id="GO:0015074">
    <property type="term" value="P:DNA integration"/>
    <property type="evidence" value="ECO:0007669"/>
    <property type="project" value="InterPro"/>
</dbReference>
<dbReference type="OrthoDB" id="6123923at2759"/>
<dbReference type="InterPro" id="IPR052787">
    <property type="entry name" value="MAVS"/>
</dbReference>
<name>A0A8S3QJ33_MYTED</name>
<dbReference type="PANTHER" id="PTHR21446">
    <property type="entry name" value="DUF3504 DOMAIN-CONTAINING PROTEIN"/>
    <property type="match status" value="1"/>
</dbReference>
<dbReference type="Pfam" id="PF00589">
    <property type="entry name" value="Phage_integrase"/>
    <property type="match status" value="1"/>
</dbReference>
<keyword evidence="1" id="KW-0233">DNA recombination</keyword>
<dbReference type="SUPFAM" id="SSF56349">
    <property type="entry name" value="DNA breaking-rejoining enzymes"/>
    <property type="match status" value="1"/>
</dbReference>
<evidence type="ECO:0000313" key="3">
    <source>
        <dbReference type="EMBL" id="CAG2194492.1"/>
    </source>
</evidence>
<accession>A0A8S3QJ33</accession>
<protein>
    <recommendedName>
        <fullName evidence="2">Tyr recombinase domain-containing protein</fullName>
    </recommendedName>
</protein>
<dbReference type="InterPro" id="IPR011010">
    <property type="entry name" value="DNA_brk_join_enz"/>
</dbReference>
<evidence type="ECO:0000313" key="4">
    <source>
        <dbReference type="Proteomes" id="UP000683360"/>
    </source>
</evidence>